<reference evidence="1" key="1">
    <citation type="submission" date="2019-04" db="EMBL/GenBank/DDBJ databases">
        <title>Microbes associate with the intestines of laboratory mice.</title>
        <authorList>
            <person name="Navarre W."/>
            <person name="Wong E."/>
            <person name="Huang K."/>
            <person name="Tropini C."/>
            <person name="Ng K."/>
            <person name="Yu B."/>
        </authorList>
    </citation>
    <scope>NUCLEOTIDE SEQUENCE</scope>
    <source>
        <strain evidence="1">NM04_E33</strain>
    </source>
</reference>
<protein>
    <submittedName>
        <fullName evidence="1">TonB-dependent receptor</fullName>
    </submittedName>
</protein>
<accession>A0AC61RJ06</accession>
<name>A0AC61RJ06_9BACT</name>
<organism evidence="1 2">
    <name type="scientific">Lepagella muris</name>
    <dbReference type="NCBI Taxonomy" id="3032870"/>
    <lineage>
        <taxon>Bacteria</taxon>
        <taxon>Pseudomonadati</taxon>
        <taxon>Bacteroidota</taxon>
        <taxon>Bacteroidia</taxon>
        <taxon>Bacteroidales</taxon>
        <taxon>Muribaculaceae</taxon>
        <taxon>Lepagella</taxon>
    </lineage>
</organism>
<dbReference type="EMBL" id="SRYB01000004">
    <property type="protein sequence ID" value="TGY80062.1"/>
    <property type="molecule type" value="Genomic_DNA"/>
</dbReference>
<keyword evidence="1" id="KW-0675">Receptor</keyword>
<evidence type="ECO:0000313" key="1">
    <source>
        <dbReference type="EMBL" id="TGY80062.1"/>
    </source>
</evidence>
<gene>
    <name evidence="1" type="ORF">E5331_04560</name>
</gene>
<evidence type="ECO:0000313" key="2">
    <source>
        <dbReference type="Proteomes" id="UP000306319"/>
    </source>
</evidence>
<proteinExistence type="predicted"/>
<comment type="caution">
    <text evidence="1">The sequence shown here is derived from an EMBL/GenBank/DDBJ whole genome shotgun (WGS) entry which is preliminary data.</text>
</comment>
<dbReference type="Proteomes" id="UP000306319">
    <property type="component" value="Unassembled WGS sequence"/>
</dbReference>
<sequence>MKKLLLALAPALPFMAYAQDVKTDSITTSLKEVVVTADTQIETSQKVILHPTKLEKRHSTNGYTLFANMNLPDFTVNPTDQTISTITGRDVKILINGVEVSPDELGTLTASEITQIDYQRNPGGRWAGCGAVINFITEQYDYGGNVYLSADKGLARQYGDYTGMANYKRNAVTLTFTVNGKWENSSVLNSAENAAIFSDGTLYQSITPQEASARSNSQYFKFKFSHAAKNHTLDLSALFKRNATPRNLMTDVMTYSGLYNFPSNVERNSRDRGVLPALGLKYNLFMPGGHTLMITSEVSHGHTNYNSIRTETGFDPIANNAVENNLKAGGSISYFKSLPHELSLGVSVDEFYNYFHDVYTGSFDSKQTLTNNHAMLMLNVDQNLPIGLSYYVSAGLTDLYSTIGDYNDNQISPMAYYGATYAVNQKHVFSLNGNYVHSIYNPSFKNDAVIRTSFFEATMGNPELKQLKAFQNVVGYNGHAGHFGFSFTYDFLKYFGNTTNRYFADGNIMYHQLVNDGNFCYNKLIFGISANLLGNKLRLKGNVSYSINRFNSDYRPTKSNDWREALSASYMFGDWQIKGEYVSPYKFMDYEGTKVRFPAQYGLSINWQHGDWAAECCIDNFLDRRLCTRTDADYGVYHSLAHSLSDMKGRNISVSLTYILPYGKKTDRERVETDTKINSAILRPF</sequence>
<keyword evidence="2" id="KW-1185">Reference proteome</keyword>